<protein>
    <submittedName>
        <fullName evidence="1">DgyrCDS12496</fullName>
    </submittedName>
</protein>
<proteinExistence type="predicted"/>
<organism evidence="1 2">
    <name type="scientific">Dimorphilus gyrociliatus</name>
    <dbReference type="NCBI Taxonomy" id="2664684"/>
    <lineage>
        <taxon>Eukaryota</taxon>
        <taxon>Metazoa</taxon>
        <taxon>Spiralia</taxon>
        <taxon>Lophotrochozoa</taxon>
        <taxon>Annelida</taxon>
        <taxon>Polychaeta</taxon>
        <taxon>Polychaeta incertae sedis</taxon>
        <taxon>Dinophilidae</taxon>
        <taxon>Dimorphilus</taxon>
    </lineage>
</organism>
<evidence type="ECO:0000313" key="2">
    <source>
        <dbReference type="Proteomes" id="UP000549394"/>
    </source>
</evidence>
<comment type="caution">
    <text evidence="1">The sequence shown here is derived from an EMBL/GenBank/DDBJ whole genome shotgun (WGS) entry which is preliminary data.</text>
</comment>
<reference evidence="1 2" key="1">
    <citation type="submission" date="2020-08" db="EMBL/GenBank/DDBJ databases">
        <authorList>
            <person name="Hejnol A."/>
        </authorList>
    </citation>
    <scope>NUCLEOTIDE SEQUENCE [LARGE SCALE GENOMIC DNA]</scope>
</reference>
<dbReference type="EMBL" id="CAJFCJ010000020">
    <property type="protein sequence ID" value="CAD5124196.1"/>
    <property type="molecule type" value="Genomic_DNA"/>
</dbReference>
<accession>A0A7I8W8L0</accession>
<dbReference type="Proteomes" id="UP000549394">
    <property type="component" value="Unassembled WGS sequence"/>
</dbReference>
<sequence>MEIQHSNHEGAIKSTSAVTLTRENDLNLSSPLLLGKLEDISRKSASTRMGTFGRRLHSLFIDYINKKDQKEPLPKIDELIEAGLTVQSEPNTSRFKESIRSKFKAWARKLKVENEILIHAQSGKIVLCREDLISEIMRIHSRNYLPGDKHVSASSVFHTMDQSISMGSYQFGLSEDEVRAIVRQCQDVKCAAKRIRRNNILQKCKILQDREEPMDYQQEPLDLSKKMCEEIPTRNTLDFVMKFDIENMQIKFNVTPKQMKYIKLFTDDSKTPEIKEESNSLSDLLDNSKIPVNVALLREETFTKIIEIIRSFRGILFKECSSTTPKKRPLEQEISKLQALIRQEKLLCEACGDHTIEINEA</sequence>
<keyword evidence="2" id="KW-1185">Reference proteome</keyword>
<name>A0A7I8W8L0_9ANNE</name>
<evidence type="ECO:0000313" key="1">
    <source>
        <dbReference type="EMBL" id="CAD5124196.1"/>
    </source>
</evidence>
<dbReference type="OrthoDB" id="6162109at2759"/>
<dbReference type="AlphaFoldDB" id="A0A7I8W8L0"/>
<gene>
    <name evidence="1" type="ORF">DGYR_LOCUS11772</name>
</gene>